<dbReference type="STRING" id="392421.SAMN04488694_1148"/>
<dbReference type="EMBL" id="FOIC01000014">
    <property type="protein sequence ID" value="SET83917.1"/>
    <property type="molecule type" value="Genomic_DNA"/>
</dbReference>
<evidence type="ECO:0000313" key="1">
    <source>
        <dbReference type="EMBL" id="SET83917.1"/>
    </source>
</evidence>
<name>A0A1I0HJA4_9EURY</name>
<proteinExistence type="predicted"/>
<dbReference type="Proteomes" id="UP000199320">
    <property type="component" value="Unassembled WGS sequence"/>
</dbReference>
<organism evidence="1 2">
    <name type="scientific">Natrinema hispanicum</name>
    <dbReference type="NCBI Taxonomy" id="392421"/>
    <lineage>
        <taxon>Archaea</taxon>
        <taxon>Methanobacteriati</taxon>
        <taxon>Methanobacteriota</taxon>
        <taxon>Stenosarchaea group</taxon>
        <taxon>Halobacteria</taxon>
        <taxon>Halobacteriales</taxon>
        <taxon>Natrialbaceae</taxon>
        <taxon>Natrinema</taxon>
    </lineage>
</organism>
<reference evidence="2" key="1">
    <citation type="submission" date="2016-10" db="EMBL/GenBank/DDBJ databases">
        <authorList>
            <person name="Varghese N."/>
            <person name="Submissions S."/>
        </authorList>
    </citation>
    <scope>NUCLEOTIDE SEQUENCE [LARGE SCALE GENOMIC DNA]</scope>
    <source>
        <strain evidence="2">CDM_6</strain>
    </source>
</reference>
<dbReference type="AlphaFoldDB" id="A0A1I0HJA4"/>
<dbReference type="RefSeq" id="WP_160162916.1">
    <property type="nucleotide sequence ID" value="NZ_SHMP01000007.1"/>
</dbReference>
<protein>
    <submittedName>
        <fullName evidence="1">Uncharacterized protein</fullName>
    </submittedName>
</protein>
<gene>
    <name evidence="1" type="ORF">SAMN04488694_1148</name>
</gene>
<accession>A0A1I0HJA4</accession>
<evidence type="ECO:0000313" key="2">
    <source>
        <dbReference type="Proteomes" id="UP000199320"/>
    </source>
</evidence>
<sequence length="50" mass="5541">MGCPKVFMIIVFVPSQADYVISPLNTLNINVGTWPPCDLKGGLLPWEFFA</sequence>
<keyword evidence="2" id="KW-1185">Reference proteome</keyword>
<dbReference type="OrthoDB" id="372324at2157"/>